<dbReference type="InterPro" id="IPR010730">
    <property type="entry name" value="HET"/>
</dbReference>
<dbReference type="Pfam" id="PF06985">
    <property type="entry name" value="HET"/>
    <property type="match status" value="1"/>
</dbReference>
<dbReference type="EMBL" id="KN832880">
    <property type="protein sequence ID" value="KIM98268.1"/>
    <property type="molecule type" value="Genomic_DNA"/>
</dbReference>
<reference evidence="3" key="2">
    <citation type="submission" date="2015-01" db="EMBL/GenBank/DDBJ databases">
        <title>Evolutionary Origins and Diversification of the Mycorrhizal Mutualists.</title>
        <authorList>
            <consortium name="DOE Joint Genome Institute"/>
            <consortium name="Mycorrhizal Genomics Consortium"/>
            <person name="Kohler A."/>
            <person name="Kuo A."/>
            <person name="Nagy L.G."/>
            <person name="Floudas D."/>
            <person name="Copeland A."/>
            <person name="Barry K.W."/>
            <person name="Cichocki N."/>
            <person name="Veneault-Fourrey C."/>
            <person name="LaButti K."/>
            <person name="Lindquist E.A."/>
            <person name="Lipzen A."/>
            <person name="Lundell T."/>
            <person name="Morin E."/>
            <person name="Murat C."/>
            <person name="Riley R."/>
            <person name="Ohm R."/>
            <person name="Sun H."/>
            <person name="Tunlid A."/>
            <person name="Henrissat B."/>
            <person name="Grigoriev I.V."/>
            <person name="Hibbett D.S."/>
            <person name="Martin F."/>
        </authorList>
    </citation>
    <scope>NUCLEOTIDE SEQUENCE [LARGE SCALE GENOMIC DNA]</scope>
    <source>
        <strain evidence="3">Zn</strain>
    </source>
</reference>
<dbReference type="InterPro" id="IPR052895">
    <property type="entry name" value="HetReg/Transcr_Mod"/>
</dbReference>
<feature type="domain" description="Heterokaryon incompatibility" evidence="1">
    <location>
        <begin position="1"/>
        <end position="152"/>
    </location>
</feature>
<evidence type="ECO:0000313" key="3">
    <source>
        <dbReference type="Proteomes" id="UP000054321"/>
    </source>
</evidence>
<dbReference type="AlphaFoldDB" id="A0A0C3CH19"/>
<feature type="non-terminal residue" evidence="2">
    <location>
        <position position="1"/>
    </location>
</feature>
<proteinExistence type="predicted"/>
<dbReference type="PANTHER" id="PTHR24148:SF64">
    <property type="entry name" value="HETEROKARYON INCOMPATIBILITY DOMAIN-CONTAINING PROTEIN"/>
    <property type="match status" value="1"/>
</dbReference>
<dbReference type="OrthoDB" id="3556528at2759"/>
<sequence>YTALSYTWGDPTVTKEILVNGKPLQVTTNLESALRHLRQSDDAFVLWVDAVCINQKDNVEEKNSQIVQMGAIYRSAAVVLLWLGDGDPESDMTFHIYKKQASMVQRSRDIDVPIPPEILSPAKDALKSPAVMRALFETFDRPWFHRLWTIQEMV</sequence>
<reference evidence="2 3" key="1">
    <citation type="submission" date="2014-04" db="EMBL/GenBank/DDBJ databases">
        <authorList>
            <consortium name="DOE Joint Genome Institute"/>
            <person name="Kuo A."/>
            <person name="Martino E."/>
            <person name="Perotto S."/>
            <person name="Kohler A."/>
            <person name="Nagy L.G."/>
            <person name="Floudas D."/>
            <person name="Copeland A."/>
            <person name="Barry K.W."/>
            <person name="Cichocki N."/>
            <person name="Veneault-Fourrey C."/>
            <person name="LaButti K."/>
            <person name="Lindquist E.A."/>
            <person name="Lipzen A."/>
            <person name="Lundell T."/>
            <person name="Morin E."/>
            <person name="Murat C."/>
            <person name="Sun H."/>
            <person name="Tunlid A."/>
            <person name="Henrissat B."/>
            <person name="Grigoriev I.V."/>
            <person name="Hibbett D.S."/>
            <person name="Martin F."/>
            <person name="Nordberg H.P."/>
            <person name="Cantor M.N."/>
            <person name="Hua S.X."/>
        </authorList>
    </citation>
    <scope>NUCLEOTIDE SEQUENCE [LARGE SCALE GENOMIC DNA]</scope>
    <source>
        <strain evidence="2 3">Zn</strain>
    </source>
</reference>
<dbReference type="STRING" id="913774.A0A0C3CH19"/>
<evidence type="ECO:0000259" key="1">
    <source>
        <dbReference type="Pfam" id="PF06985"/>
    </source>
</evidence>
<protein>
    <recommendedName>
        <fullName evidence="1">Heterokaryon incompatibility domain-containing protein</fullName>
    </recommendedName>
</protein>
<dbReference type="InParanoid" id="A0A0C3CH19"/>
<dbReference type="HOGENOM" id="CLU_004184_6_0_1"/>
<organism evidence="2 3">
    <name type="scientific">Oidiodendron maius (strain Zn)</name>
    <dbReference type="NCBI Taxonomy" id="913774"/>
    <lineage>
        <taxon>Eukaryota</taxon>
        <taxon>Fungi</taxon>
        <taxon>Dikarya</taxon>
        <taxon>Ascomycota</taxon>
        <taxon>Pezizomycotina</taxon>
        <taxon>Leotiomycetes</taxon>
        <taxon>Leotiomycetes incertae sedis</taxon>
        <taxon>Myxotrichaceae</taxon>
        <taxon>Oidiodendron</taxon>
    </lineage>
</organism>
<name>A0A0C3CH19_OIDMZ</name>
<dbReference type="PANTHER" id="PTHR24148">
    <property type="entry name" value="ANKYRIN REPEAT DOMAIN-CONTAINING PROTEIN 39 HOMOLOG-RELATED"/>
    <property type="match status" value="1"/>
</dbReference>
<keyword evidence="3" id="KW-1185">Reference proteome</keyword>
<dbReference type="Proteomes" id="UP000054321">
    <property type="component" value="Unassembled WGS sequence"/>
</dbReference>
<gene>
    <name evidence="2" type="ORF">OIDMADRAFT_69443</name>
</gene>
<feature type="non-terminal residue" evidence="2">
    <location>
        <position position="154"/>
    </location>
</feature>
<evidence type="ECO:0000313" key="2">
    <source>
        <dbReference type="EMBL" id="KIM98268.1"/>
    </source>
</evidence>
<accession>A0A0C3CH19</accession>